<feature type="compositionally biased region" description="Polar residues" evidence="1">
    <location>
        <begin position="266"/>
        <end position="275"/>
    </location>
</feature>
<sequence>NGVEASSSASDSTLFGRFTARQASFMAAISGYDRRHLEVDEKRTAEETSQNSMCITNTTPIYPLLTRATAVVIPERTPPLYVLKGTVGGASPPTEKKALHAKLPYSRSNHRLFCPSRNGEMSPVAYEASSSLNLNAYKSEDKPKMDALCLDEIASANNYLRMSKRNKSGTLRLSIPTPPVTKHEHRVRQNAALPPKPHHDFRRRTMHAQSPLLAQLRALASSTSSLVTRPPSNETSADVTRRQRPKSYVMATSSSSPLAASDASVVTATRSPHAT</sequence>
<evidence type="ECO:0000313" key="2">
    <source>
        <dbReference type="Proteomes" id="UP000887569"/>
    </source>
</evidence>
<name>A0A915BPD5_PARUN</name>
<evidence type="ECO:0000313" key="3">
    <source>
        <dbReference type="WBParaSite" id="PgR047_g065_t05"/>
    </source>
</evidence>
<organism evidence="2 3">
    <name type="scientific">Parascaris univalens</name>
    <name type="common">Nematode worm</name>
    <dbReference type="NCBI Taxonomy" id="6257"/>
    <lineage>
        <taxon>Eukaryota</taxon>
        <taxon>Metazoa</taxon>
        <taxon>Ecdysozoa</taxon>
        <taxon>Nematoda</taxon>
        <taxon>Chromadorea</taxon>
        <taxon>Rhabditida</taxon>
        <taxon>Spirurina</taxon>
        <taxon>Ascaridomorpha</taxon>
        <taxon>Ascaridoidea</taxon>
        <taxon>Ascarididae</taxon>
        <taxon>Parascaris</taxon>
    </lineage>
</organism>
<protein>
    <submittedName>
        <fullName evidence="3">GTPase-activating protein pac-1</fullName>
    </submittedName>
</protein>
<evidence type="ECO:0000256" key="1">
    <source>
        <dbReference type="SAM" id="MobiDB-lite"/>
    </source>
</evidence>
<feature type="region of interest" description="Disordered" evidence="1">
    <location>
        <begin position="221"/>
        <end position="275"/>
    </location>
</feature>
<reference evidence="3" key="1">
    <citation type="submission" date="2022-11" db="UniProtKB">
        <authorList>
            <consortium name="WormBaseParasite"/>
        </authorList>
    </citation>
    <scope>IDENTIFICATION</scope>
</reference>
<dbReference type="Proteomes" id="UP000887569">
    <property type="component" value="Unplaced"/>
</dbReference>
<feature type="compositionally biased region" description="Low complexity" evidence="1">
    <location>
        <begin position="251"/>
        <end position="264"/>
    </location>
</feature>
<feature type="compositionally biased region" description="Polar residues" evidence="1">
    <location>
        <begin position="221"/>
        <end position="238"/>
    </location>
</feature>
<keyword evidence="2" id="KW-1185">Reference proteome</keyword>
<dbReference type="WBParaSite" id="PgR047_g065_t05">
    <property type="protein sequence ID" value="PgR047_g065_t05"/>
    <property type="gene ID" value="PgR047_g065"/>
</dbReference>
<proteinExistence type="predicted"/>
<dbReference type="AlphaFoldDB" id="A0A915BPD5"/>
<accession>A0A915BPD5</accession>